<dbReference type="InterPro" id="IPR055720">
    <property type="entry name" value="DUF7296"/>
</dbReference>
<evidence type="ECO:0000259" key="1">
    <source>
        <dbReference type="Pfam" id="PF23969"/>
    </source>
</evidence>
<dbReference type="Pfam" id="PF23969">
    <property type="entry name" value="DUF7296"/>
    <property type="match status" value="1"/>
</dbReference>
<protein>
    <submittedName>
        <fullName evidence="2">Zinc-ribbon domain protein</fullName>
    </submittedName>
</protein>
<proteinExistence type="predicted"/>
<feature type="domain" description="DUF7296" evidence="1">
    <location>
        <begin position="1"/>
        <end position="108"/>
    </location>
</feature>
<organism evidence="2">
    <name type="scientific">Siphoviridae sp. ctkTc5</name>
    <dbReference type="NCBI Taxonomy" id="2827922"/>
    <lineage>
        <taxon>Viruses</taxon>
        <taxon>Duplodnaviria</taxon>
        <taxon>Heunggongvirae</taxon>
        <taxon>Uroviricota</taxon>
        <taxon>Caudoviricetes</taxon>
    </lineage>
</organism>
<name>A0A8S5SK27_9CAUD</name>
<evidence type="ECO:0000313" key="2">
    <source>
        <dbReference type="EMBL" id="DAF51405.1"/>
    </source>
</evidence>
<sequence>MTFYVYRQNNSGGYFVEDENVSAHVIIEAENEAQADIKFDEIIDKKSEYTTYCPCCGKRWSGVDETYQNVEVDSAVAEQLKKHRYYDEAVLYMADGTKKKIPWLMYGMYQYLREE</sequence>
<accession>A0A8S5SK27</accession>
<reference evidence="2" key="1">
    <citation type="journal article" date="2021" name="Proc. Natl. Acad. Sci. U.S.A.">
        <title>A Catalog of Tens of Thousands of Viruses from Human Metagenomes Reveals Hidden Associations with Chronic Diseases.</title>
        <authorList>
            <person name="Tisza M.J."/>
            <person name="Buck C.B."/>
        </authorList>
    </citation>
    <scope>NUCLEOTIDE SEQUENCE</scope>
    <source>
        <strain evidence="2">CtkTc5</strain>
    </source>
</reference>
<dbReference type="EMBL" id="BK032615">
    <property type="protein sequence ID" value="DAF51405.1"/>
    <property type="molecule type" value="Genomic_DNA"/>
</dbReference>